<evidence type="ECO:0000256" key="1">
    <source>
        <dbReference type="SAM" id="SignalP"/>
    </source>
</evidence>
<feature type="signal peptide" evidence="1">
    <location>
        <begin position="1"/>
        <end position="30"/>
    </location>
</feature>
<organism evidence="2 3">
    <name type="scientific">Cytospora leucostoma</name>
    <dbReference type="NCBI Taxonomy" id="1230097"/>
    <lineage>
        <taxon>Eukaryota</taxon>
        <taxon>Fungi</taxon>
        <taxon>Dikarya</taxon>
        <taxon>Ascomycota</taxon>
        <taxon>Pezizomycotina</taxon>
        <taxon>Sordariomycetes</taxon>
        <taxon>Sordariomycetidae</taxon>
        <taxon>Diaporthales</taxon>
        <taxon>Cytosporaceae</taxon>
        <taxon>Cytospora</taxon>
    </lineage>
</organism>
<accession>A0A423WXF1</accession>
<gene>
    <name evidence="2" type="ORF">VPNG_06961</name>
</gene>
<name>A0A423WXF1_9PEZI</name>
<proteinExistence type="predicted"/>
<dbReference type="InParanoid" id="A0A423WXF1"/>
<sequence>MASNCKHLRPFFVLLPCFIVLTYLLSLVAAECYWPDGSNAYDMHECYGTTGADGLCCAQGDLCLLNTLCQKNGTTHTYYRGACNTQNWTQAATCPEFCNDAKSGSNLTAAQPVGQCEATDNVFFCDTSHKHFMDCYATTVSAEVFGLLGKVLRYTGIENVWY</sequence>
<dbReference type="AlphaFoldDB" id="A0A423WXF1"/>
<evidence type="ECO:0000313" key="3">
    <source>
        <dbReference type="Proteomes" id="UP000285146"/>
    </source>
</evidence>
<keyword evidence="1" id="KW-0732">Signal</keyword>
<dbReference type="OrthoDB" id="5215637at2759"/>
<comment type="caution">
    <text evidence="2">The sequence shown here is derived from an EMBL/GenBank/DDBJ whole genome shotgun (WGS) entry which is preliminary data.</text>
</comment>
<protein>
    <submittedName>
        <fullName evidence="2">Uncharacterized protein</fullName>
    </submittedName>
</protein>
<feature type="chain" id="PRO_5019143557" evidence="1">
    <location>
        <begin position="31"/>
        <end position="162"/>
    </location>
</feature>
<keyword evidence="3" id="KW-1185">Reference proteome</keyword>
<dbReference type="Proteomes" id="UP000285146">
    <property type="component" value="Unassembled WGS sequence"/>
</dbReference>
<evidence type="ECO:0000313" key="2">
    <source>
        <dbReference type="EMBL" id="ROW08153.1"/>
    </source>
</evidence>
<dbReference type="EMBL" id="LKEB01000035">
    <property type="protein sequence ID" value="ROW08153.1"/>
    <property type="molecule type" value="Genomic_DNA"/>
</dbReference>
<reference evidence="2 3" key="1">
    <citation type="submission" date="2015-09" db="EMBL/GenBank/DDBJ databases">
        <title>Host preference determinants of Valsa canker pathogens revealed by comparative genomics.</title>
        <authorList>
            <person name="Yin Z."/>
            <person name="Huang L."/>
        </authorList>
    </citation>
    <scope>NUCLEOTIDE SEQUENCE [LARGE SCALE GENOMIC DNA]</scope>
    <source>
        <strain evidence="2 3">SXYLt</strain>
    </source>
</reference>